<evidence type="ECO:0000256" key="4">
    <source>
        <dbReference type="ARBA" id="ARBA00022989"/>
    </source>
</evidence>
<evidence type="ECO:0000256" key="3">
    <source>
        <dbReference type="ARBA" id="ARBA00022692"/>
    </source>
</evidence>
<keyword evidence="3 6" id="KW-0812">Transmembrane</keyword>
<evidence type="ECO:0000259" key="7">
    <source>
        <dbReference type="Pfam" id="PF04138"/>
    </source>
</evidence>
<dbReference type="Proteomes" id="UP000178764">
    <property type="component" value="Unassembled WGS sequence"/>
</dbReference>
<evidence type="ECO:0000313" key="8">
    <source>
        <dbReference type="EMBL" id="OGD57199.1"/>
    </source>
</evidence>
<feature type="transmembrane region" description="Helical" evidence="6">
    <location>
        <begin position="12"/>
        <end position="34"/>
    </location>
</feature>
<evidence type="ECO:0000256" key="6">
    <source>
        <dbReference type="SAM" id="Phobius"/>
    </source>
</evidence>
<dbReference type="InterPro" id="IPR051401">
    <property type="entry name" value="GtrA_CellWall_Glycosyl"/>
</dbReference>
<dbReference type="GO" id="GO:0005886">
    <property type="term" value="C:plasma membrane"/>
    <property type="evidence" value="ECO:0007669"/>
    <property type="project" value="TreeGrafter"/>
</dbReference>
<comment type="caution">
    <text evidence="8">The sequence shown here is derived from an EMBL/GenBank/DDBJ whole genome shotgun (WGS) entry which is preliminary data.</text>
</comment>
<evidence type="ECO:0000256" key="5">
    <source>
        <dbReference type="ARBA" id="ARBA00023136"/>
    </source>
</evidence>
<sequence length="135" mass="15779">MKELIKRRVVRQFIKFGIVGVSSTIIDWGIFYLLNLVFGIYYLTAKVFSFSVAVINSFIWNRRWTFRSQNPERSKEFTKFLVIALVGLSINALIMYLAVSIFHARKIIGLIFATGIVTFWNFLANKFYTFKESQL</sequence>
<feature type="domain" description="GtrA/DPMS transmembrane" evidence="7">
    <location>
        <begin position="15"/>
        <end position="130"/>
    </location>
</feature>
<accession>A0A1F5DPU8</accession>
<proteinExistence type="inferred from homology"/>
<dbReference type="Pfam" id="PF04138">
    <property type="entry name" value="GtrA_DPMS_TM"/>
    <property type="match status" value="1"/>
</dbReference>
<feature type="transmembrane region" description="Helical" evidence="6">
    <location>
        <begin position="80"/>
        <end position="101"/>
    </location>
</feature>
<feature type="transmembrane region" description="Helical" evidence="6">
    <location>
        <begin position="40"/>
        <end position="59"/>
    </location>
</feature>
<evidence type="ECO:0000256" key="2">
    <source>
        <dbReference type="ARBA" id="ARBA00009399"/>
    </source>
</evidence>
<dbReference type="PANTHER" id="PTHR38459:SF1">
    <property type="entry name" value="PROPHAGE BACTOPRENOL-LINKED GLUCOSE TRANSLOCASE HOMOLOG"/>
    <property type="match status" value="1"/>
</dbReference>
<organism evidence="8 9">
    <name type="scientific">Candidatus Berkelbacteria bacterium RBG_13_40_8</name>
    <dbReference type="NCBI Taxonomy" id="1797467"/>
    <lineage>
        <taxon>Bacteria</taxon>
        <taxon>Candidatus Berkelbacteria</taxon>
    </lineage>
</organism>
<dbReference type="InterPro" id="IPR007267">
    <property type="entry name" value="GtrA_DPMS_TM"/>
</dbReference>
<reference evidence="8 9" key="1">
    <citation type="journal article" date="2016" name="Nat. Commun.">
        <title>Thousands of microbial genomes shed light on interconnected biogeochemical processes in an aquifer system.</title>
        <authorList>
            <person name="Anantharaman K."/>
            <person name="Brown C.T."/>
            <person name="Hug L.A."/>
            <person name="Sharon I."/>
            <person name="Castelle C.J."/>
            <person name="Probst A.J."/>
            <person name="Thomas B.C."/>
            <person name="Singh A."/>
            <person name="Wilkins M.J."/>
            <person name="Karaoz U."/>
            <person name="Brodie E.L."/>
            <person name="Williams K.H."/>
            <person name="Hubbard S.S."/>
            <person name="Banfield J.F."/>
        </authorList>
    </citation>
    <scope>NUCLEOTIDE SEQUENCE [LARGE SCALE GENOMIC DNA]</scope>
</reference>
<evidence type="ECO:0000313" key="9">
    <source>
        <dbReference type="Proteomes" id="UP000178764"/>
    </source>
</evidence>
<evidence type="ECO:0000256" key="1">
    <source>
        <dbReference type="ARBA" id="ARBA00004141"/>
    </source>
</evidence>
<dbReference type="PANTHER" id="PTHR38459">
    <property type="entry name" value="PROPHAGE BACTOPRENOL-LINKED GLUCOSE TRANSLOCASE HOMOLOG"/>
    <property type="match status" value="1"/>
</dbReference>
<comment type="subcellular location">
    <subcellularLocation>
        <location evidence="1">Membrane</location>
        <topology evidence="1">Multi-pass membrane protein</topology>
    </subcellularLocation>
</comment>
<dbReference type="EMBL" id="MEZT01000005">
    <property type="protein sequence ID" value="OGD57199.1"/>
    <property type="molecule type" value="Genomic_DNA"/>
</dbReference>
<name>A0A1F5DPU8_9BACT</name>
<keyword evidence="4 6" id="KW-1133">Transmembrane helix</keyword>
<keyword evidence="5 6" id="KW-0472">Membrane</keyword>
<protein>
    <recommendedName>
        <fullName evidence="7">GtrA/DPMS transmembrane domain-containing protein</fullName>
    </recommendedName>
</protein>
<dbReference type="GO" id="GO:0000271">
    <property type="term" value="P:polysaccharide biosynthetic process"/>
    <property type="evidence" value="ECO:0007669"/>
    <property type="project" value="InterPro"/>
</dbReference>
<gene>
    <name evidence="8" type="ORF">A2V71_02165</name>
</gene>
<dbReference type="AlphaFoldDB" id="A0A1F5DPU8"/>
<comment type="similarity">
    <text evidence="2">Belongs to the GtrA family.</text>
</comment>
<feature type="transmembrane region" description="Helical" evidence="6">
    <location>
        <begin position="107"/>
        <end position="124"/>
    </location>
</feature>